<reference evidence="1 2" key="2">
    <citation type="journal article" date="2022" name="Mol. Ecol. Resour.">
        <title>The genomes of chicory, endive, great burdock and yacon provide insights into Asteraceae paleo-polyploidization history and plant inulin production.</title>
        <authorList>
            <person name="Fan W."/>
            <person name="Wang S."/>
            <person name="Wang H."/>
            <person name="Wang A."/>
            <person name="Jiang F."/>
            <person name="Liu H."/>
            <person name="Zhao H."/>
            <person name="Xu D."/>
            <person name="Zhang Y."/>
        </authorList>
    </citation>
    <scope>NUCLEOTIDE SEQUENCE [LARGE SCALE GENOMIC DNA]</scope>
    <source>
        <strain evidence="2">cv. Niubang</strain>
    </source>
</reference>
<protein>
    <submittedName>
        <fullName evidence="1">Uncharacterized protein</fullName>
    </submittedName>
</protein>
<proteinExistence type="predicted"/>
<comment type="caution">
    <text evidence="1">The sequence shown here is derived from an EMBL/GenBank/DDBJ whole genome shotgun (WGS) entry which is preliminary data.</text>
</comment>
<evidence type="ECO:0000313" key="1">
    <source>
        <dbReference type="EMBL" id="KAI3734157.1"/>
    </source>
</evidence>
<sequence length="124" mass="13618">MTSVLGATLHASGTTQWLAREHCALIKEQISPKPYFSSHSLLLKCSQPQPRISFLEVDVCGSDAFNKKAQVWEPYTELSLAVVPMVLDGSEWRVELGRSSDRMALMTSSGLVKIADLVVLVTPD</sequence>
<dbReference type="EMBL" id="CM042050">
    <property type="protein sequence ID" value="KAI3734157.1"/>
    <property type="molecule type" value="Genomic_DNA"/>
</dbReference>
<dbReference type="Proteomes" id="UP001055879">
    <property type="component" value="Linkage Group LG04"/>
</dbReference>
<reference evidence="2" key="1">
    <citation type="journal article" date="2022" name="Mol. Ecol. Resour.">
        <title>The genomes of chicory, endive, great burdock and yacon provide insights into Asteraceae palaeo-polyploidization history and plant inulin production.</title>
        <authorList>
            <person name="Fan W."/>
            <person name="Wang S."/>
            <person name="Wang H."/>
            <person name="Wang A."/>
            <person name="Jiang F."/>
            <person name="Liu H."/>
            <person name="Zhao H."/>
            <person name="Xu D."/>
            <person name="Zhang Y."/>
        </authorList>
    </citation>
    <scope>NUCLEOTIDE SEQUENCE [LARGE SCALE GENOMIC DNA]</scope>
    <source>
        <strain evidence="2">cv. Niubang</strain>
    </source>
</reference>
<accession>A0ACB9CJ44</accession>
<evidence type="ECO:0000313" key="2">
    <source>
        <dbReference type="Proteomes" id="UP001055879"/>
    </source>
</evidence>
<organism evidence="1 2">
    <name type="scientific">Arctium lappa</name>
    <name type="common">Greater burdock</name>
    <name type="synonym">Lappa major</name>
    <dbReference type="NCBI Taxonomy" id="4217"/>
    <lineage>
        <taxon>Eukaryota</taxon>
        <taxon>Viridiplantae</taxon>
        <taxon>Streptophyta</taxon>
        <taxon>Embryophyta</taxon>
        <taxon>Tracheophyta</taxon>
        <taxon>Spermatophyta</taxon>
        <taxon>Magnoliopsida</taxon>
        <taxon>eudicotyledons</taxon>
        <taxon>Gunneridae</taxon>
        <taxon>Pentapetalae</taxon>
        <taxon>asterids</taxon>
        <taxon>campanulids</taxon>
        <taxon>Asterales</taxon>
        <taxon>Asteraceae</taxon>
        <taxon>Carduoideae</taxon>
        <taxon>Cardueae</taxon>
        <taxon>Arctiinae</taxon>
        <taxon>Arctium</taxon>
    </lineage>
</organism>
<gene>
    <name evidence="1" type="ORF">L6452_13620</name>
</gene>
<name>A0ACB9CJ44_ARCLA</name>
<keyword evidence="2" id="KW-1185">Reference proteome</keyword>